<organism evidence="1 2">
    <name type="scientific">Scleroderma citrinum Foug A</name>
    <dbReference type="NCBI Taxonomy" id="1036808"/>
    <lineage>
        <taxon>Eukaryota</taxon>
        <taxon>Fungi</taxon>
        <taxon>Dikarya</taxon>
        <taxon>Basidiomycota</taxon>
        <taxon>Agaricomycotina</taxon>
        <taxon>Agaricomycetes</taxon>
        <taxon>Agaricomycetidae</taxon>
        <taxon>Boletales</taxon>
        <taxon>Sclerodermatineae</taxon>
        <taxon>Sclerodermataceae</taxon>
        <taxon>Scleroderma</taxon>
    </lineage>
</organism>
<proteinExistence type="predicted"/>
<dbReference type="HOGENOM" id="CLU_2172575_0_0_1"/>
<dbReference type="InParanoid" id="A0A0C3D1T3"/>
<evidence type="ECO:0000313" key="1">
    <source>
        <dbReference type="EMBL" id="KIM50364.1"/>
    </source>
</evidence>
<accession>A0A0C3D1T3</accession>
<dbReference type="Proteomes" id="UP000053989">
    <property type="component" value="Unassembled WGS sequence"/>
</dbReference>
<keyword evidence="2" id="KW-1185">Reference proteome</keyword>
<dbReference type="AlphaFoldDB" id="A0A0C3D1T3"/>
<protein>
    <submittedName>
        <fullName evidence="1">Uncharacterized protein</fullName>
    </submittedName>
</protein>
<name>A0A0C3D1T3_9AGAM</name>
<evidence type="ECO:0000313" key="2">
    <source>
        <dbReference type="Proteomes" id="UP000053989"/>
    </source>
</evidence>
<gene>
    <name evidence="1" type="ORF">SCLCIDRAFT_1225402</name>
</gene>
<reference evidence="2" key="2">
    <citation type="submission" date="2015-01" db="EMBL/GenBank/DDBJ databases">
        <title>Evolutionary Origins and Diversification of the Mycorrhizal Mutualists.</title>
        <authorList>
            <consortium name="DOE Joint Genome Institute"/>
            <consortium name="Mycorrhizal Genomics Consortium"/>
            <person name="Kohler A."/>
            <person name="Kuo A."/>
            <person name="Nagy L.G."/>
            <person name="Floudas D."/>
            <person name="Copeland A."/>
            <person name="Barry K.W."/>
            <person name="Cichocki N."/>
            <person name="Veneault-Fourrey C."/>
            <person name="LaButti K."/>
            <person name="Lindquist E.A."/>
            <person name="Lipzen A."/>
            <person name="Lundell T."/>
            <person name="Morin E."/>
            <person name="Murat C."/>
            <person name="Riley R."/>
            <person name="Ohm R."/>
            <person name="Sun H."/>
            <person name="Tunlid A."/>
            <person name="Henrissat B."/>
            <person name="Grigoriev I.V."/>
            <person name="Hibbett D.S."/>
            <person name="Martin F."/>
        </authorList>
    </citation>
    <scope>NUCLEOTIDE SEQUENCE [LARGE SCALE GENOMIC DNA]</scope>
    <source>
        <strain evidence="2">Foug A</strain>
    </source>
</reference>
<sequence>MDKFGDSAAVRFICIVHSSVSALLRPNRNARWTVGHGISVYTPHAHGYVRPILAFTITAERQTLGLFATFYCCACKNIPCIVCIYRCCDTGLANSSNPRVANVNGEYVHA</sequence>
<dbReference type="EMBL" id="KN822480">
    <property type="protein sequence ID" value="KIM50364.1"/>
    <property type="molecule type" value="Genomic_DNA"/>
</dbReference>
<reference evidence="1 2" key="1">
    <citation type="submission" date="2014-04" db="EMBL/GenBank/DDBJ databases">
        <authorList>
            <consortium name="DOE Joint Genome Institute"/>
            <person name="Kuo A."/>
            <person name="Kohler A."/>
            <person name="Nagy L.G."/>
            <person name="Floudas D."/>
            <person name="Copeland A."/>
            <person name="Barry K.W."/>
            <person name="Cichocki N."/>
            <person name="Veneault-Fourrey C."/>
            <person name="LaButti K."/>
            <person name="Lindquist E.A."/>
            <person name="Lipzen A."/>
            <person name="Lundell T."/>
            <person name="Morin E."/>
            <person name="Murat C."/>
            <person name="Sun H."/>
            <person name="Tunlid A."/>
            <person name="Henrissat B."/>
            <person name="Grigoriev I.V."/>
            <person name="Hibbett D.S."/>
            <person name="Martin F."/>
            <person name="Nordberg H.P."/>
            <person name="Cantor M.N."/>
            <person name="Hua S.X."/>
        </authorList>
    </citation>
    <scope>NUCLEOTIDE SEQUENCE [LARGE SCALE GENOMIC DNA]</scope>
    <source>
        <strain evidence="1 2">Foug A</strain>
    </source>
</reference>